<reference evidence="2 3" key="1">
    <citation type="journal article" date="2016" name="Genome Announc.">
        <title>Genome Sequence of Madurella mycetomatis mm55, Isolated from a Human Mycetoma Case in Sudan.</title>
        <authorList>
            <person name="Smit S."/>
            <person name="Derks M.F."/>
            <person name="Bervoets S."/>
            <person name="Fahal A."/>
            <person name="van Leeuwen W."/>
            <person name="van Belkum A."/>
            <person name="van de Sande W.W."/>
        </authorList>
    </citation>
    <scope>NUCLEOTIDE SEQUENCE [LARGE SCALE GENOMIC DNA]</scope>
    <source>
        <strain evidence="3">mm55</strain>
    </source>
</reference>
<feature type="compositionally biased region" description="Low complexity" evidence="1">
    <location>
        <begin position="418"/>
        <end position="430"/>
    </location>
</feature>
<protein>
    <recommendedName>
        <fullName evidence="4">Mediator complex subunit 15 KIX domain-containing protein</fullName>
    </recommendedName>
</protein>
<feature type="compositionally biased region" description="Polar residues" evidence="1">
    <location>
        <begin position="1249"/>
        <end position="1259"/>
    </location>
</feature>
<evidence type="ECO:0000313" key="3">
    <source>
        <dbReference type="Proteomes" id="UP000078237"/>
    </source>
</evidence>
<dbReference type="OrthoDB" id="3918840at2759"/>
<feature type="compositionally biased region" description="Low complexity" evidence="1">
    <location>
        <begin position="1136"/>
        <end position="1152"/>
    </location>
</feature>
<feature type="region of interest" description="Disordered" evidence="1">
    <location>
        <begin position="1033"/>
        <end position="1175"/>
    </location>
</feature>
<feature type="region of interest" description="Disordered" evidence="1">
    <location>
        <begin position="367"/>
        <end position="447"/>
    </location>
</feature>
<feature type="compositionally biased region" description="Polar residues" evidence="1">
    <location>
        <begin position="866"/>
        <end position="893"/>
    </location>
</feature>
<feature type="compositionally biased region" description="Low complexity" evidence="1">
    <location>
        <begin position="1088"/>
        <end position="1097"/>
    </location>
</feature>
<sequence>MAANMPQMAPNGQMMLQQQHPQRQQQQGRMALTAIITNSLMQSTAMAPMGSWQSSYSTNERYGKVMNLLSNMSLAAQDQQGLQKACASALEVEKNYFLQAPDRQSYDHGVTQKAQELFQRRQNNAAELQKQLGADAARQAQIQAQQRHQQMLLNQMAATRGLGQPAQHGFQAMPNQFPAMPQQPQHIGMGMPNPMMLQNRPEQRQFPMQMGQPRQPGVFPKDMNQLNQQEKALVNDLAAKMMSQTPEPVKHQYRQIVQQRLSPAQLTELTAANRDPVFLWFQSHAFDRLQKQVAAQRGMMQQRPGIPANMMAQAPHQGQMNPGLLNALAQPQVMPEGQMFPQNLESIRSEQQNGLRAQQAGQMVVPASTAPGRNATPGAMTSVPPQPTLGGQQGPNQTPRPPQMQQPFGIPQSKMDPAAVQAQAQSRAQAVGRTMQGQPSGIAVSAAASQSPAMNTINAPMRQTPLPMGQANGQAMNQAGQTLNPQFNHQNNTRPPSLQGNVTNGVIAGMMPNLTPGGPQDNGMRELMAKWEQRPSANQGLQGPKPGQAPSLPGQLQPGPMGGPSQAAMVSAAQRNGAGMPPAMQPPGVQQQQPNDRARLMDYMQSPKGQATMNSIDIPLDIVNRLRTSSNLPHDIQKWGQLKQFIRNNPAVFPHQLVNHLHQLQVSQFKGIWDKKMAAAALPGASQTPQGAAPQPKLQQNLPPGISWPPAIFQVAPHEVESFRKHPKAQALSDEALHEFIKRAKQDNFFKKSWAAYHAQNQANGNALASVQRTTTQIPQTLAMQQGAPTQQQNARQGVQPQSAPPKPVSAPAAADAVTTPASATLKAARPPPQQNRPTPQNPSPASAPKNLKRSSPDDASDVPVQASNALQRPPSQLDVQTQTGAANMSPDQAAQKAAAMRKHPQQNQPGPDYSLEKARLRDIHKEAQRSVFQEQQQEVAMSQPELQEMRHRITRACGLMEQLRGQGLLLWYRCTKDDARATMFFKMRYRIVRQFLDGEKFTQMRDSLTISKDELDQFINMTEGMLREVMRASQGPAASAQPGGQRPAQPGPAPAPLSAANLEKQTQALRQAQNRTSGKPGQPPAAPTTAQPPFQFGANTSPSGNPEYFSEQRITQANLAIPPRKKAKTTAAQKSPSMGQQQQGAGAPSPQVKAPSPTVGRKAEPTKVPPKLTCPEPGCEMSTAGFQSEEALNAHHQEEHVKPYENPYGFLREHMTATLGLDAQGHPKPFPKPSGQEAVPLAAPPMSASLSKQGQTPRTKTEPGATPMSREASMRRQGSAAGGKAGEGVSTPGRIATPRLGDSRPVAVRQEAGAPQTVLIEDPWLNSTIDPQSLFAPLGSALDLVTGNIMADFGTYRSTTPNDTPESSKDSGVSEPTSDIPEGSTLDIDMNLLIDNDFLSDMDKITMEGYDGLNSDMLGAESYEYLLDDMVTDFSKPFQLDTSLYSMDPPL</sequence>
<name>A0A175VT59_9PEZI</name>
<feature type="region of interest" description="Disordered" evidence="1">
    <location>
        <begin position="783"/>
        <end position="914"/>
    </location>
</feature>
<dbReference type="VEuPathDB" id="FungiDB:MMYC01_209819"/>
<organism evidence="2 3">
    <name type="scientific">Madurella mycetomatis</name>
    <dbReference type="NCBI Taxonomy" id="100816"/>
    <lineage>
        <taxon>Eukaryota</taxon>
        <taxon>Fungi</taxon>
        <taxon>Dikarya</taxon>
        <taxon>Ascomycota</taxon>
        <taxon>Pezizomycotina</taxon>
        <taxon>Sordariomycetes</taxon>
        <taxon>Sordariomycetidae</taxon>
        <taxon>Sordariales</taxon>
        <taxon>Sordariales incertae sedis</taxon>
        <taxon>Madurella</taxon>
    </lineage>
</organism>
<feature type="compositionally biased region" description="Low complexity" evidence="1">
    <location>
        <begin position="810"/>
        <end position="825"/>
    </location>
</feature>
<feature type="region of interest" description="Disordered" evidence="1">
    <location>
        <begin position="683"/>
        <end position="703"/>
    </location>
</feature>
<dbReference type="AlphaFoldDB" id="A0A175VT59"/>
<feature type="region of interest" description="Disordered" evidence="1">
    <location>
        <begin position="1357"/>
        <end position="1385"/>
    </location>
</feature>
<feature type="compositionally biased region" description="Pro residues" evidence="1">
    <location>
        <begin position="830"/>
        <end position="843"/>
    </location>
</feature>
<accession>A0A175VT59</accession>
<feature type="region of interest" description="Disordered" evidence="1">
    <location>
        <begin position="535"/>
        <end position="567"/>
    </location>
</feature>
<dbReference type="STRING" id="100816.A0A175VT59"/>
<proteinExistence type="predicted"/>
<dbReference type="Proteomes" id="UP000078237">
    <property type="component" value="Unassembled WGS sequence"/>
</dbReference>
<dbReference type="EMBL" id="LCTW02000362">
    <property type="protein sequence ID" value="KXX74351.1"/>
    <property type="molecule type" value="Genomic_DNA"/>
</dbReference>
<feature type="compositionally biased region" description="Polar residues" evidence="1">
    <location>
        <begin position="783"/>
        <end position="797"/>
    </location>
</feature>
<evidence type="ECO:0000313" key="2">
    <source>
        <dbReference type="EMBL" id="KXX74351.1"/>
    </source>
</evidence>
<feature type="compositionally biased region" description="Low complexity" evidence="1">
    <location>
        <begin position="546"/>
        <end position="566"/>
    </location>
</feature>
<feature type="compositionally biased region" description="Low complexity" evidence="1">
    <location>
        <begin position="388"/>
        <end position="397"/>
    </location>
</feature>
<gene>
    <name evidence="2" type="ORF">MMYC01_209819</name>
</gene>
<evidence type="ECO:0000256" key="1">
    <source>
        <dbReference type="SAM" id="MobiDB-lite"/>
    </source>
</evidence>
<feature type="compositionally biased region" description="Low complexity" evidence="1">
    <location>
        <begin position="1033"/>
        <end position="1049"/>
    </location>
</feature>
<feature type="region of interest" description="Disordered" evidence="1">
    <location>
        <begin position="1"/>
        <end position="25"/>
    </location>
</feature>
<feature type="region of interest" description="Disordered" evidence="1">
    <location>
        <begin position="1248"/>
        <end position="1301"/>
    </location>
</feature>
<comment type="caution">
    <text evidence="2">The sequence shown here is derived from an EMBL/GenBank/DDBJ whole genome shotgun (WGS) entry which is preliminary data.</text>
</comment>
<feature type="compositionally biased region" description="Low complexity" evidence="1">
    <location>
        <begin position="13"/>
        <end position="25"/>
    </location>
</feature>
<evidence type="ECO:0008006" key="4">
    <source>
        <dbReference type="Google" id="ProtNLM"/>
    </source>
</evidence>
<feature type="compositionally biased region" description="Polar residues" evidence="1">
    <location>
        <begin position="1064"/>
        <end position="1080"/>
    </location>
</feature>
<keyword evidence="3" id="KW-1185">Reference proteome</keyword>
<feature type="compositionally biased region" description="Polar residues" evidence="1">
    <location>
        <begin position="1357"/>
        <end position="1378"/>
    </location>
</feature>